<proteinExistence type="predicted"/>
<dbReference type="Proteomes" id="UP001418222">
    <property type="component" value="Unassembled WGS sequence"/>
</dbReference>
<gene>
    <name evidence="1" type="ORF">KSP39_PZI011693</name>
</gene>
<evidence type="ECO:0000313" key="1">
    <source>
        <dbReference type="EMBL" id="KAK8939169.1"/>
    </source>
</evidence>
<dbReference type="SUPFAM" id="SSF54928">
    <property type="entry name" value="RNA-binding domain, RBD"/>
    <property type="match status" value="1"/>
</dbReference>
<dbReference type="EMBL" id="JBBWWQ010000009">
    <property type="protein sequence ID" value="KAK8939169.1"/>
    <property type="molecule type" value="Genomic_DNA"/>
</dbReference>
<keyword evidence="2" id="KW-1185">Reference proteome</keyword>
<accession>A0AAP0BID6</accession>
<protein>
    <submittedName>
        <fullName evidence="1">Uncharacterized protein</fullName>
    </submittedName>
</protein>
<reference evidence="1 2" key="1">
    <citation type="journal article" date="2022" name="Nat. Plants">
        <title>Genomes of leafy and leafless Platanthera orchids illuminate the evolution of mycoheterotrophy.</title>
        <authorList>
            <person name="Li M.H."/>
            <person name="Liu K.W."/>
            <person name="Li Z."/>
            <person name="Lu H.C."/>
            <person name="Ye Q.L."/>
            <person name="Zhang D."/>
            <person name="Wang J.Y."/>
            <person name="Li Y.F."/>
            <person name="Zhong Z.M."/>
            <person name="Liu X."/>
            <person name="Yu X."/>
            <person name="Liu D.K."/>
            <person name="Tu X.D."/>
            <person name="Liu B."/>
            <person name="Hao Y."/>
            <person name="Liao X.Y."/>
            <person name="Jiang Y.T."/>
            <person name="Sun W.H."/>
            <person name="Chen J."/>
            <person name="Chen Y.Q."/>
            <person name="Ai Y."/>
            <person name="Zhai J.W."/>
            <person name="Wu S.S."/>
            <person name="Zhou Z."/>
            <person name="Hsiao Y.Y."/>
            <person name="Wu W.L."/>
            <person name="Chen Y.Y."/>
            <person name="Lin Y.F."/>
            <person name="Hsu J.L."/>
            <person name="Li C.Y."/>
            <person name="Wang Z.W."/>
            <person name="Zhao X."/>
            <person name="Zhong W.Y."/>
            <person name="Ma X.K."/>
            <person name="Ma L."/>
            <person name="Huang J."/>
            <person name="Chen G.Z."/>
            <person name="Huang M.Z."/>
            <person name="Huang L."/>
            <person name="Peng D.H."/>
            <person name="Luo Y.B."/>
            <person name="Zou S.Q."/>
            <person name="Chen S.P."/>
            <person name="Lan S."/>
            <person name="Tsai W.C."/>
            <person name="Van de Peer Y."/>
            <person name="Liu Z.J."/>
        </authorList>
    </citation>
    <scope>NUCLEOTIDE SEQUENCE [LARGE SCALE GENOMIC DNA]</scope>
    <source>
        <strain evidence="1">Lor287</strain>
    </source>
</reference>
<organism evidence="1 2">
    <name type="scientific">Platanthera zijinensis</name>
    <dbReference type="NCBI Taxonomy" id="2320716"/>
    <lineage>
        <taxon>Eukaryota</taxon>
        <taxon>Viridiplantae</taxon>
        <taxon>Streptophyta</taxon>
        <taxon>Embryophyta</taxon>
        <taxon>Tracheophyta</taxon>
        <taxon>Spermatophyta</taxon>
        <taxon>Magnoliopsida</taxon>
        <taxon>Liliopsida</taxon>
        <taxon>Asparagales</taxon>
        <taxon>Orchidaceae</taxon>
        <taxon>Orchidoideae</taxon>
        <taxon>Orchideae</taxon>
        <taxon>Orchidinae</taxon>
        <taxon>Platanthera</taxon>
    </lineage>
</organism>
<sequence>MFVSEVSMQEAQMARTEMNGKMAFGRPLVVRYACEKYFMDAKDRRKCPFDLKNTCSLGSVMGQMIQIAKIAAIMNKLKALEQEGCGAKKLKGTNFSSGHKD</sequence>
<comment type="caution">
    <text evidence="1">The sequence shown here is derived from an EMBL/GenBank/DDBJ whole genome shotgun (WGS) entry which is preliminary data.</text>
</comment>
<dbReference type="AlphaFoldDB" id="A0AAP0BID6"/>
<name>A0AAP0BID6_9ASPA</name>
<dbReference type="GO" id="GO:0003676">
    <property type="term" value="F:nucleic acid binding"/>
    <property type="evidence" value="ECO:0007669"/>
    <property type="project" value="InterPro"/>
</dbReference>
<evidence type="ECO:0000313" key="2">
    <source>
        <dbReference type="Proteomes" id="UP001418222"/>
    </source>
</evidence>
<dbReference type="InterPro" id="IPR035979">
    <property type="entry name" value="RBD_domain_sf"/>
</dbReference>